<evidence type="ECO:0000256" key="1">
    <source>
        <dbReference type="SAM" id="MobiDB-lite"/>
    </source>
</evidence>
<feature type="region of interest" description="Disordered" evidence="1">
    <location>
        <begin position="163"/>
        <end position="199"/>
    </location>
</feature>
<dbReference type="Proteomes" id="UP000054097">
    <property type="component" value="Unassembled WGS sequence"/>
</dbReference>
<organism evidence="2 3">
    <name type="scientific">Serendipita vermifera MAFF 305830</name>
    <dbReference type="NCBI Taxonomy" id="933852"/>
    <lineage>
        <taxon>Eukaryota</taxon>
        <taxon>Fungi</taxon>
        <taxon>Dikarya</taxon>
        <taxon>Basidiomycota</taxon>
        <taxon>Agaricomycotina</taxon>
        <taxon>Agaricomycetes</taxon>
        <taxon>Sebacinales</taxon>
        <taxon>Serendipitaceae</taxon>
        <taxon>Serendipita</taxon>
    </lineage>
</organism>
<sequence length="274" mass="30947">MYPHLTSLTWLDPAQGCAVAARSFNSLTRILFDHSSPRKECNDFCELILRYPASCKSLHTLEMRAYPEWDILLHMVQRRNLLPGLGVARLTTLKIPGYPAPLLLVPLTELLGGRPPKPMPSIDELCLGMVDGPYFDINVPGCEDCIDSRMTCTSQLDRHNKKKLDTLTTEDGAAKVSERESSEQAEVKPQRGSDPPLPEDLQTWFDGWSVRRTLWYAKWNDWDRHSRRKGACDRHDYGELVSITGDLLQGVPYDSLVLSLLSRSGVPTSRAKLR</sequence>
<reference evidence="3" key="2">
    <citation type="submission" date="2015-01" db="EMBL/GenBank/DDBJ databases">
        <title>Evolutionary Origins and Diversification of the Mycorrhizal Mutualists.</title>
        <authorList>
            <consortium name="DOE Joint Genome Institute"/>
            <consortium name="Mycorrhizal Genomics Consortium"/>
            <person name="Kohler A."/>
            <person name="Kuo A."/>
            <person name="Nagy L.G."/>
            <person name="Floudas D."/>
            <person name="Copeland A."/>
            <person name="Barry K.W."/>
            <person name="Cichocki N."/>
            <person name="Veneault-Fourrey C."/>
            <person name="LaButti K."/>
            <person name="Lindquist E.A."/>
            <person name="Lipzen A."/>
            <person name="Lundell T."/>
            <person name="Morin E."/>
            <person name="Murat C."/>
            <person name="Riley R."/>
            <person name="Ohm R."/>
            <person name="Sun H."/>
            <person name="Tunlid A."/>
            <person name="Henrissat B."/>
            <person name="Grigoriev I.V."/>
            <person name="Hibbett D.S."/>
            <person name="Martin F."/>
        </authorList>
    </citation>
    <scope>NUCLEOTIDE SEQUENCE [LARGE SCALE GENOMIC DNA]</scope>
    <source>
        <strain evidence="3">MAFF 305830</strain>
    </source>
</reference>
<dbReference type="AlphaFoldDB" id="A0A0C3BLR8"/>
<gene>
    <name evidence="2" type="ORF">M408DRAFT_326992</name>
</gene>
<dbReference type="EMBL" id="KN824280">
    <property type="protein sequence ID" value="KIM32416.1"/>
    <property type="molecule type" value="Genomic_DNA"/>
</dbReference>
<evidence type="ECO:0000313" key="2">
    <source>
        <dbReference type="EMBL" id="KIM32416.1"/>
    </source>
</evidence>
<evidence type="ECO:0000313" key="3">
    <source>
        <dbReference type="Proteomes" id="UP000054097"/>
    </source>
</evidence>
<name>A0A0C3BLR8_SERVB</name>
<reference evidence="2 3" key="1">
    <citation type="submission" date="2014-04" db="EMBL/GenBank/DDBJ databases">
        <authorList>
            <consortium name="DOE Joint Genome Institute"/>
            <person name="Kuo A."/>
            <person name="Zuccaro A."/>
            <person name="Kohler A."/>
            <person name="Nagy L.G."/>
            <person name="Floudas D."/>
            <person name="Copeland A."/>
            <person name="Barry K.W."/>
            <person name="Cichocki N."/>
            <person name="Veneault-Fourrey C."/>
            <person name="LaButti K."/>
            <person name="Lindquist E.A."/>
            <person name="Lipzen A."/>
            <person name="Lundell T."/>
            <person name="Morin E."/>
            <person name="Murat C."/>
            <person name="Sun H."/>
            <person name="Tunlid A."/>
            <person name="Henrissat B."/>
            <person name="Grigoriev I.V."/>
            <person name="Hibbett D.S."/>
            <person name="Martin F."/>
            <person name="Nordberg H.P."/>
            <person name="Cantor M.N."/>
            <person name="Hua S.X."/>
        </authorList>
    </citation>
    <scope>NUCLEOTIDE SEQUENCE [LARGE SCALE GENOMIC DNA]</scope>
    <source>
        <strain evidence="2 3">MAFF 305830</strain>
    </source>
</reference>
<proteinExistence type="predicted"/>
<dbReference type="HOGENOM" id="CLU_062292_0_0_1"/>
<feature type="compositionally biased region" description="Basic and acidic residues" evidence="1">
    <location>
        <begin position="172"/>
        <end position="191"/>
    </location>
</feature>
<accession>A0A0C3BLR8</accession>
<protein>
    <submittedName>
        <fullName evidence="2">Uncharacterized protein</fullName>
    </submittedName>
</protein>
<dbReference type="OrthoDB" id="3175696at2759"/>
<keyword evidence="3" id="KW-1185">Reference proteome</keyword>